<dbReference type="AlphaFoldDB" id="A0A517S907"/>
<feature type="region of interest" description="Disordered" evidence="8">
    <location>
        <begin position="1"/>
        <end position="39"/>
    </location>
</feature>
<dbReference type="PROSITE" id="PS00107">
    <property type="entry name" value="PROTEIN_KINASE_ATP"/>
    <property type="match status" value="1"/>
</dbReference>
<dbReference type="PROSITE" id="PS50011">
    <property type="entry name" value="PROTEIN_KINASE_DOM"/>
    <property type="match status" value="1"/>
</dbReference>
<keyword evidence="2" id="KW-0723">Serine/threonine-protein kinase</keyword>
<evidence type="ECO:0000256" key="2">
    <source>
        <dbReference type="ARBA" id="ARBA00022527"/>
    </source>
</evidence>
<dbReference type="SUPFAM" id="SSF56112">
    <property type="entry name" value="Protein kinase-like (PK-like)"/>
    <property type="match status" value="1"/>
</dbReference>
<evidence type="ECO:0000256" key="4">
    <source>
        <dbReference type="ARBA" id="ARBA00022741"/>
    </source>
</evidence>
<dbReference type="InterPro" id="IPR000719">
    <property type="entry name" value="Prot_kinase_dom"/>
</dbReference>
<keyword evidence="11" id="KW-1185">Reference proteome</keyword>
<dbReference type="CDD" id="cd14014">
    <property type="entry name" value="STKc_PknB_like"/>
    <property type="match status" value="1"/>
</dbReference>
<evidence type="ECO:0000256" key="6">
    <source>
        <dbReference type="ARBA" id="ARBA00022840"/>
    </source>
</evidence>
<dbReference type="FunFam" id="1.10.510.10:FF:000021">
    <property type="entry name" value="Serine/threonine protein kinase"/>
    <property type="match status" value="1"/>
</dbReference>
<keyword evidence="5 10" id="KW-0418">Kinase</keyword>
<dbReference type="PANTHER" id="PTHR43289">
    <property type="entry name" value="MITOGEN-ACTIVATED PROTEIN KINASE KINASE KINASE 20-RELATED"/>
    <property type="match status" value="1"/>
</dbReference>
<feature type="compositionally biased region" description="Basic and acidic residues" evidence="8">
    <location>
        <begin position="1"/>
        <end position="15"/>
    </location>
</feature>
<dbReference type="GO" id="GO:0004674">
    <property type="term" value="F:protein serine/threonine kinase activity"/>
    <property type="evidence" value="ECO:0007669"/>
    <property type="project" value="UniProtKB-KW"/>
</dbReference>
<dbReference type="KEGG" id="ccos:Pan44_06270"/>
<gene>
    <name evidence="10" type="primary">prkC_1</name>
    <name evidence="10" type="ORF">Pan44_06270</name>
</gene>
<dbReference type="InterPro" id="IPR008271">
    <property type="entry name" value="Ser/Thr_kinase_AS"/>
</dbReference>
<feature type="binding site" evidence="7">
    <location>
        <position position="84"/>
    </location>
    <ligand>
        <name>ATP</name>
        <dbReference type="ChEBI" id="CHEBI:30616"/>
    </ligand>
</feature>
<dbReference type="Proteomes" id="UP000315700">
    <property type="component" value="Chromosome"/>
</dbReference>
<keyword evidence="3 10" id="KW-0808">Transferase</keyword>
<name>A0A517S907_9PLAN</name>
<evidence type="ECO:0000256" key="1">
    <source>
        <dbReference type="ARBA" id="ARBA00012513"/>
    </source>
</evidence>
<evidence type="ECO:0000256" key="5">
    <source>
        <dbReference type="ARBA" id="ARBA00022777"/>
    </source>
</evidence>
<dbReference type="PROSITE" id="PS00108">
    <property type="entry name" value="PROTEIN_KINASE_ST"/>
    <property type="match status" value="1"/>
</dbReference>
<reference evidence="10 11" key="1">
    <citation type="submission" date="2019-02" db="EMBL/GenBank/DDBJ databases">
        <title>Deep-cultivation of Planctomycetes and their phenomic and genomic characterization uncovers novel biology.</title>
        <authorList>
            <person name="Wiegand S."/>
            <person name="Jogler M."/>
            <person name="Boedeker C."/>
            <person name="Pinto D."/>
            <person name="Vollmers J."/>
            <person name="Rivas-Marin E."/>
            <person name="Kohn T."/>
            <person name="Peeters S.H."/>
            <person name="Heuer A."/>
            <person name="Rast P."/>
            <person name="Oberbeckmann S."/>
            <person name="Bunk B."/>
            <person name="Jeske O."/>
            <person name="Meyerdierks A."/>
            <person name="Storesund J.E."/>
            <person name="Kallscheuer N."/>
            <person name="Luecker S."/>
            <person name="Lage O.M."/>
            <person name="Pohl T."/>
            <person name="Merkel B.J."/>
            <person name="Hornburger P."/>
            <person name="Mueller R.-W."/>
            <person name="Bruemmer F."/>
            <person name="Labrenz M."/>
            <person name="Spormann A.M."/>
            <person name="Op den Camp H."/>
            <person name="Overmann J."/>
            <person name="Amann R."/>
            <person name="Jetten M.S.M."/>
            <person name="Mascher T."/>
            <person name="Medema M.H."/>
            <person name="Devos D.P."/>
            <person name="Kaster A.-K."/>
            <person name="Ovreas L."/>
            <person name="Rohde M."/>
            <person name="Galperin M.Y."/>
            <person name="Jogler C."/>
        </authorList>
    </citation>
    <scope>NUCLEOTIDE SEQUENCE [LARGE SCALE GENOMIC DNA]</scope>
    <source>
        <strain evidence="10 11">Pan44</strain>
    </source>
</reference>
<keyword evidence="4 7" id="KW-0547">Nucleotide-binding</keyword>
<dbReference type="PANTHER" id="PTHR43289:SF34">
    <property type="entry name" value="SERINE_THREONINE-PROTEIN KINASE YBDM-RELATED"/>
    <property type="match status" value="1"/>
</dbReference>
<sequence>MADVFWKTRHEERPSHPNTRTTDRMAASTPENPADTSTTLMPAVRPEAGATIGEFSLIRLLGKGGMAEVWLAEQHSLKRNVALKLLKPELTTDPTYVKRFQAEAKAAGGLTHSNIVQVYSVGQADGRHYIAQEYVQGSTLKSFLQRKGALDLQTALHIMRQAAGALQAAAERGIVHRDIKPENIMLTRKGEVKVADFGLAQLMGGERLNLTQEGTTMGTPLYMSPEQVNGQKLDQRSDIYSFGVTCYHMLAGETPFRGESAIAVAMQHLQNMPRELASRRPDLPRAMCDIVHRMLAKNPDDRYPSAQKVLVDLKKLARTLKDDGVADDIELKLFDPAEPSPSLAMRRPWLVLGLLCALTAGASAAMGWTMRPSIPESTGSDVPKARSAEEQFQWALLKVNDEAYFQAVKENFPEKTNVDFHQLADEQLAFLYLRDVSNLDRKPKILAQLQQLGTYNKESQQKAAIGKAYLEMFSVTPPDKFGAQVTLDTNQLLGPVPSDSPVRRGQWGKYYSEITAILFPERQGADNTPPGGPGNRVPFGGLGGDRNGPRGEDNRPGLGRPGLGFGGRPEPPPGAGGGPPREPPPPRQDGPPPTDGERPFPPGSEGPRPGGMP</sequence>
<keyword evidence="6 7" id="KW-0067">ATP-binding</keyword>
<dbReference type="Pfam" id="PF00069">
    <property type="entry name" value="Pkinase"/>
    <property type="match status" value="1"/>
</dbReference>
<evidence type="ECO:0000313" key="11">
    <source>
        <dbReference type="Proteomes" id="UP000315700"/>
    </source>
</evidence>
<dbReference type="EMBL" id="CP036271">
    <property type="protein sequence ID" value="QDT52615.1"/>
    <property type="molecule type" value="Genomic_DNA"/>
</dbReference>
<dbReference type="InterPro" id="IPR011009">
    <property type="entry name" value="Kinase-like_dom_sf"/>
</dbReference>
<dbReference type="SMART" id="SM00220">
    <property type="entry name" value="S_TKc"/>
    <property type="match status" value="1"/>
</dbReference>
<feature type="compositionally biased region" description="Polar residues" evidence="8">
    <location>
        <begin position="29"/>
        <end position="39"/>
    </location>
</feature>
<dbReference type="GO" id="GO:0005524">
    <property type="term" value="F:ATP binding"/>
    <property type="evidence" value="ECO:0007669"/>
    <property type="project" value="UniProtKB-UniRule"/>
</dbReference>
<accession>A0A517S907</accession>
<dbReference type="EC" id="2.7.11.1" evidence="1"/>
<dbReference type="Gene3D" id="3.30.200.20">
    <property type="entry name" value="Phosphorylase Kinase, domain 1"/>
    <property type="match status" value="1"/>
</dbReference>
<dbReference type="InParanoid" id="A0A517S907"/>
<evidence type="ECO:0000313" key="10">
    <source>
        <dbReference type="EMBL" id="QDT52615.1"/>
    </source>
</evidence>
<protein>
    <recommendedName>
        <fullName evidence="1">non-specific serine/threonine protein kinase</fullName>
        <ecNumber evidence="1">2.7.11.1</ecNumber>
    </recommendedName>
</protein>
<feature type="compositionally biased region" description="Pro residues" evidence="8">
    <location>
        <begin position="569"/>
        <end position="613"/>
    </location>
</feature>
<organism evidence="10 11">
    <name type="scientific">Caulifigura coniformis</name>
    <dbReference type="NCBI Taxonomy" id="2527983"/>
    <lineage>
        <taxon>Bacteria</taxon>
        <taxon>Pseudomonadati</taxon>
        <taxon>Planctomycetota</taxon>
        <taxon>Planctomycetia</taxon>
        <taxon>Planctomycetales</taxon>
        <taxon>Planctomycetaceae</taxon>
        <taxon>Caulifigura</taxon>
    </lineage>
</organism>
<evidence type="ECO:0000256" key="8">
    <source>
        <dbReference type="SAM" id="MobiDB-lite"/>
    </source>
</evidence>
<evidence type="ECO:0000259" key="9">
    <source>
        <dbReference type="PROSITE" id="PS50011"/>
    </source>
</evidence>
<dbReference type="InterPro" id="IPR017441">
    <property type="entry name" value="Protein_kinase_ATP_BS"/>
</dbReference>
<feature type="domain" description="Protein kinase" evidence="9">
    <location>
        <begin position="55"/>
        <end position="316"/>
    </location>
</feature>
<feature type="region of interest" description="Disordered" evidence="8">
    <location>
        <begin position="522"/>
        <end position="613"/>
    </location>
</feature>
<evidence type="ECO:0000256" key="3">
    <source>
        <dbReference type="ARBA" id="ARBA00022679"/>
    </source>
</evidence>
<proteinExistence type="predicted"/>
<dbReference type="Gene3D" id="1.10.510.10">
    <property type="entry name" value="Transferase(Phosphotransferase) domain 1"/>
    <property type="match status" value="1"/>
</dbReference>
<evidence type="ECO:0000256" key="7">
    <source>
        <dbReference type="PROSITE-ProRule" id="PRU10141"/>
    </source>
</evidence>